<evidence type="ECO:0000256" key="3">
    <source>
        <dbReference type="ARBA" id="ARBA00023015"/>
    </source>
</evidence>
<feature type="compositionally biased region" description="Polar residues" evidence="8">
    <location>
        <begin position="1"/>
        <end position="13"/>
    </location>
</feature>
<keyword evidence="11" id="KW-1185">Reference proteome</keyword>
<dbReference type="STRING" id="742152.A0A2H3J7H5"/>
<evidence type="ECO:0000256" key="5">
    <source>
        <dbReference type="ARBA" id="ARBA00023242"/>
    </source>
</evidence>
<dbReference type="InterPro" id="IPR019542">
    <property type="entry name" value="Enhancer_polycomb-like_N"/>
</dbReference>
<feature type="region of interest" description="Disordered" evidence="8">
    <location>
        <begin position="607"/>
        <end position="699"/>
    </location>
</feature>
<feature type="region of interest" description="Disordered" evidence="8">
    <location>
        <begin position="938"/>
        <end position="985"/>
    </location>
</feature>
<feature type="region of interest" description="Disordered" evidence="8">
    <location>
        <begin position="1"/>
        <end position="20"/>
    </location>
</feature>
<keyword evidence="3 7" id="KW-0805">Transcription regulation</keyword>
<keyword evidence="4 7" id="KW-0804">Transcription</keyword>
<evidence type="ECO:0000256" key="6">
    <source>
        <dbReference type="ARBA" id="ARBA00025513"/>
    </source>
</evidence>
<dbReference type="OMA" id="IYYMDER"/>
<feature type="compositionally biased region" description="Low complexity" evidence="8">
    <location>
        <begin position="939"/>
        <end position="962"/>
    </location>
</feature>
<dbReference type="GO" id="GO:0005634">
    <property type="term" value="C:nucleus"/>
    <property type="evidence" value="ECO:0007669"/>
    <property type="project" value="UniProtKB-SubCell"/>
</dbReference>
<feature type="domain" description="Enhancer of polycomb-like N-terminal" evidence="9">
    <location>
        <begin position="15"/>
        <end position="212"/>
    </location>
</feature>
<feature type="compositionally biased region" description="Polar residues" evidence="8">
    <location>
        <begin position="731"/>
        <end position="769"/>
    </location>
</feature>
<dbReference type="EMBL" id="KB467942">
    <property type="protein sequence ID" value="PCH37891.1"/>
    <property type="molecule type" value="Genomic_DNA"/>
</dbReference>
<reference evidence="10 11" key="1">
    <citation type="journal article" date="2012" name="Science">
        <title>The Paleozoic origin of enzymatic lignin decomposition reconstructed from 31 fungal genomes.</title>
        <authorList>
            <person name="Floudas D."/>
            <person name="Binder M."/>
            <person name="Riley R."/>
            <person name="Barry K."/>
            <person name="Blanchette R.A."/>
            <person name="Henrissat B."/>
            <person name="Martinez A.T."/>
            <person name="Otillar R."/>
            <person name="Spatafora J.W."/>
            <person name="Yadav J.S."/>
            <person name="Aerts A."/>
            <person name="Benoit I."/>
            <person name="Boyd A."/>
            <person name="Carlson A."/>
            <person name="Copeland A."/>
            <person name="Coutinho P.M."/>
            <person name="de Vries R.P."/>
            <person name="Ferreira P."/>
            <person name="Findley K."/>
            <person name="Foster B."/>
            <person name="Gaskell J."/>
            <person name="Glotzer D."/>
            <person name="Gorecki P."/>
            <person name="Heitman J."/>
            <person name="Hesse C."/>
            <person name="Hori C."/>
            <person name="Igarashi K."/>
            <person name="Jurgens J.A."/>
            <person name="Kallen N."/>
            <person name="Kersten P."/>
            <person name="Kohler A."/>
            <person name="Kuees U."/>
            <person name="Kumar T.K.A."/>
            <person name="Kuo A."/>
            <person name="LaButti K."/>
            <person name="Larrondo L.F."/>
            <person name="Lindquist E."/>
            <person name="Ling A."/>
            <person name="Lombard V."/>
            <person name="Lucas S."/>
            <person name="Lundell T."/>
            <person name="Martin R."/>
            <person name="McLaughlin D.J."/>
            <person name="Morgenstern I."/>
            <person name="Morin E."/>
            <person name="Murat C."/>
            <person name="Nagy L.G."/>
            <person name="Nolan M."/>
            <person name="Ohm R.A."/>
            <person name="Patyshakuliyeva A."/>
            <person name="Rokas A."/>
            <person name="Ruiz-Duenas F.J."/>
            <person name="Sabat G."/>
            <person name="Salamov A."/>
            <person name="Samejima M."/>
            <person name="Schmutz J."/>
            <person name="Slot J.C."/>
            <person name="St John F."/>
            <person name="Stenlid J."/>
            <person name="Sun H."/>
            <person name="Sun S."/>
            <person name="Syed K."/>
            <person name="Tsang A."/>
            <person name="Wiebenga A."/>
            <person name="Young D."/>
            <person name="Pisabarro A."/>
            <person name="Eastwood D.C."/>
            <person name="Martin F."/>
            <person name="Cullen D."/>
            <person name="Grigoriev I.V."/>
            <person name="Hibbett D.S."/>
        </authorList>
    </citation>
    <scope>NUCLEOTIDE SEQUENCE [LARGE SCALE GENOMIC DNA]</scope>
    <source>
        <strain evidence="10 11">MD-104</strain>
    </source>
</reference>
<gene>
    <name evidence="10" type="ORF">WOLCODRAFT_161130</name>
</gene>
<comment type="similarity">
    <text evidence="2 7">Belongs to the enhancer of polycomb family.</text>
</comment>
<dbReference type="InterPro" id="IPR024943">
    <property type="entry name" value="Enhancer_polycomb"/>
</dbReference>
<evidence type="ECO:0000259" key="9">
    <source>
        <dbReference type="Pfam" id="PF10513"/>
    </source>
</evidence>
<feature type="region of interest" description="Disordered" evidence="8">
    <location>
        <begin position="159"/>
        <end position="189"/>
    </location>
</feature>
<keyword evidence="5 7" id="KW-0539">Nucleus</keyword>
<name>A0A2H3J7H5_WOLCO</name>
<feature type="region of interest" description="Disordered" evidence="8">
    <location>
        <begin position="706"/>
        <end position="725"/>
    </location>
</feature>
<proteinExistence type="inferred from homology"/>
<dbReference type="Proteomes" id="UP000218811">
    <property type="component" value="Unassembled WGS sequence"/>
</dbReference>
<evidence type="ECO:0000256" key="8">
    <source>
        <dbReference type="SAM" id="MobiDB-lite"/>
    </source>
</evidence>
<sequence>MPRNHNTGPSTLRNRNRVTNKTRLKVITESIDADPIVLDEDEEKARVVSTAGVDAEDANEHHLQAVLSAAATRHQASSRSTRAASEKDKAVPAAYIPTPDSTGVVDNYTELYAPGKWKDPATYVKSSDTVEEAISFSLANGFIYYMDERDKEWLDKNNEEARGEGTSAQGAMSGASTRSGRSTKAKGKDPEIVQPVAMSEDEFELVMAIFEKITHEKTPFLHHGLGQGTPFPPFTDYQDTFANTLPESMFAVFAKPAWIPQPPHLPRIARVVYSHWRERRLERAGHPIIPSVNLDETDTRNESYICFRRREIKAVRKTRAQQATYSDKMLRLQAELATAEELAKGVLQREHLKRETAVQARAVWEKRFTFADLKRKFPALGIKDDEELFHDKERIPKKPRIETRTIKFRAPGELASPVFHAEPQIKPKERQAQIQSQIEQEMAARKEKDHHWEDAIDNPYQPTPAPYASKLWRAVAAMRNAPSSSSASTTPDQPLRAVRAGRLRYGRGGRLHLDRRTITPYPWGAPDFLSDEDKNDVEAQDRARRLAERWRYDEDDALPVGSEGPDEKDRILVDDFQPKYLAHHMSLLTDQDRQSLITDATITITASDGRQQTHTPFRVVAPERRIATPSTRAGSSHMVAPGQPMSALHSSSSALSLTTSGTPVSMSSPFKKMPSSSVPHLRISSLGNMRPPGLPSIPNIQSAAMSVSLSSPHTTPPLHTGQASSIHDANGLTTVSGEQNGKASASVNSDNHLQPLNHQAQADGQSVPPSASPMRPKAQVQPQAITIPNVSNGYHIGSTNPYQSAISAPYMHSGNRSLTMQQMQSLKSAFASMAPTPDPSLQLRTPASYGDQNRSGYPPMAAARQWNQHQRPPSVNSTEATGMDSIATPVMSPPLPTRTPSANGMHNHLSRVQSVNHSIVQPQGRASPANAHIARLTTPMSPSPHLLSASLAAVQPQSSPSRSPQPPMATPSPSMQPRHVLGTGY</sequence>
<organism evidence="10 11">
    <name type="scientific">Wolfiporia cocos (strain MD-104)</name>
    <name type="common">Brown rot fungus</name>
    <dbReference type="NCBI Taxonomy" id="742152"/>
    <lineage>
        <taxon>Eukaryota</taxon>
        <taxon>Fungi</taxon>
        <taxon>Dikarya</taxon>
        <taxon>Basidiomycota</taxon>
        <taxon>Agaricomycotina</taxon>
        <taxon>Agaricomycetes</taxon>
        <taxon>Polyporales</taxon>
        <taxon>Phaeolaceae</taxon>
        <taxon>Wolfiporia</taxon>
    </lineage>
</organism>
<dbReference type="GO" id="GO:0035267">
    <property type="term" value="C:NuA4 histone acetyltransferase complex"/>
    <property type="evidence" value="ECO:0007669"/>
    <property type="project" value="InterPro"/>
</dbReference>
<comment type="function">
    <text evidence="6">Component of the NuA4 histone acetyltransferase complex which is involved in transcriptional activation of selected genes principally by acetylation of nucleosomal histone H4 and H2A. The NuA4 complex is also involved in DNA repair. Involved in gene silencing by neighboring heterochromatin, blockage of the silencing spreading along the chromosome, and required for cell cycle progression through G2/M.</text>
</comment>
<evidence type="ECO:0000256" key="2">
    <source>
        <dbReference type="ARBA" id="ARBA00008035"/>
    </source>
</evidence>
<accession>A0A2H3J7H5</accession>
<evidence type="ECO:0000256" key="1">
    <source>
        <dbReference type="ARBA" id="ARBA00004123"/>
    </source>
</evidence>
<evidence type="ECO:0000313" key="10">
    <source>
        <dbReference type="EMBL" id="PCH37891.1"/>
    </source>
</evidence>
<evidence type="ECO:0000256" key="4">
    <source>
        <dbReference type="ARBA" id="ARBA00023163"/>
    </source>
</evidence>
<protein>
    <recommendedName>
        <fullName evidence="7">Enhancer of polycomb-like protein</fullName>
    </recommendedName>
</protein>
<evidence type="ECO:0000256" key="7">
    <source>
        <dbReference type="RuleBase" id="RU361124"/>
    </source>
</evidence>
<feature type="compositionally biased region" description="Low complexity" evidence="8">
    <location>
        <begin position="646"/>
        <end position="679"/>
    </location>
</feature>
<dbReference type="PANTHER" id="PTHR14898">
    <property type="entry name" value="ENHANCER OF POLYCOMB"/>
    <property type="match status" value="1"/>
</dbReference>
<dbReference type="Pfam" id="PF10513">
    <property type="entry name" value="EPL1"/>
    <property type="match status" value="1"/>
</dbReference>
<dbReference type="AlphaFoldDB" id="A0A2H3J7H5"/>
<dbReference type="OrthoDB" id="435275at2759"/>
<evidence type="ECO:0000313" key="11">
    <source>
        <dbReference type="Proteomes" id="UP000218811"/>
    </source>
</evidence>
<comment type="subcellular location">
    <subcellularLocation>
        <location evidence="1 7">Nucleus</location>
    </subcellularLocation>
</comment>
<feature type="region of interest" description="Disordered" evidence="8">
    <location>
        <begin position="731"/>
        <end position="781"/>
    </location>
</feature>
<feature type="compositionally biased region" description="Polar residues" evidence="8">
    <location>
        <begin position="166"/>
        <end position="182"/>
    </location>
</feature>
<dbReference type="GO" id="GO:0006357">
    <property type="term" value="P:regulation of transcription by RNA polymerase II"/>
    <property type="evidence" value="ECO:0007669"/>
    <property type="project" value="InterPro"/>
</dbReference>